<feature type="transmembrane region" description="Helical" evidence="1">
    <location>
        <begin position="54"/>
        <end position="76"/>
    </location>
</feature>
<keyword evidence="1" id="KW-0472">Membrane</keyword>
<evidence type="ECO:0000256" key="1">
    <source>
        <dbReference type="SAM" id="Phobius"/>
    </source>
</evidence>
<evidence type="ECO:0000313" key="2">
    <source>
        <dbReference type="EMBL" id="SDK45430.1"/>
    </source>
</evidence>
<accession>A0A1G9C176</accession>
<dbReference type="AlphaFoldDB" id="A0A1G9C176"/>
<reference evidence="2 3" key="1">
    <citation type="submission" date="2016-10" db="EMBL/GenBank/DDBJ databases">
        <authorList>
            <person name="de Groot N.N."/>
        </authorList>
    </citation>
    <scope>NUCLEOTIDE SEQUENCE [LARGE SCALE GENOMIC DNA]</scope>
    <source>
        <strain evidence="2 3">CGMCC 1.10076</strain>
    </source>
</reference>
<feature type="transmembrane region" description="Helical" evidence="1">
    <location>
        <begin position="24"/>
        <end position="42"/>
    </location>
</feature>
<sequence>MKMKYYTYWSIADLPTNSIKSYEVFLYISIICLITWICIKRYKKNNKDYEKLILLWIIGSVFIFSTSMFAYLTYIVKDDIENRIQAILTSPKVAQVEGVISGFKRERPASQRRVVTIESFMVDSVKFSYGDAMLGRFNSFSETNSILQNGLHVRITYGKVKNQIVKIEIEN</sequence>
<keyword evidence="1" id="KW-1133">Transmembrane helix</keyword>
<keyword evidence="1" id="KW-0812">Transmembrane</keyword>
<protein>
    <submittedName>
        <fullName evidence="2">Uncharacterized protein</fullName>
    </submittedName>
</protein>
<organism evidence="2 3">
    <name type="scientific">Flavobacterium noncentrifugens</name>
    <dbReference type="NCBI Taxonomy" id="1128970"/>
    <lineage>
        <taxon>Bacteria</taxon>
        <taxon>Pseudomonadati</taxon>
        <taxon>Bacteroidota</taxon>
        <taxon>Flavobacteriia</taxon>
        <taxon>Flavobacteriales</taxon>
        <taxon>Flavobacteriaceae</taxon>
        <taxon>Flavobacterium</taxon>
    </lineage>
</organism>
<keyword evidence="3" id="KW-1185">Reference proteome</keyword>
<proteinExistence type="predicted"/>
<name>A0A1G9C176_9FLAO</name>
<gene>
    <name evidence="2" type="ORF">SAMN04487935_3434</name>
</gene>
<dbReference type="EMBL" id="FNEZ01000006">
    <property type="protein sequence ID" value="SDK45430.1"/>
    <property type="molecule type" value="Genomic_DNA"/>
</dbReference>
<dbReference type="Proteomes" id="UP000199580">
    <property type="component" value="Unassembled WGS sequence"/>
</dbReference>
<evidence type="ECO:0000313" key="3">
    <source>
        <dbReference type="Proteomes" id="UP000199580"/>
    </source>
</evidence>